<dbReference type="InterPro" id="IPR057326">
    <property type="entry name" value="KR_dom"/>
</dbReference>
<dbReference type="SUPFAM" id="SSF51735">
    <property type="entry name" value="NAD(P)-binding Rossmann-fold domains"/>
    <property type="match status" value="1"/>
</dbReference>
<evidence type="ECO:0000313" key="3">
    <source>
        <dbReference type="EMBL" id="EAR20966.1"/>
    </source>
</evidence>
<dbReference type="Proteomes" id="UP000003374">
    <property type="component" value="Unassembled WGS sequence"/>
</dbReference>
<dbReference type="InterPro" id="IPR036291">
    <property type="entry name" value="NAD(P)-bd_dom_sf"/>
</dbReference>
<dbReference type="eggNOG" id="COG0451">
    <property type="taxonomic scope" value="Bacteria"/>
</dbReference>
<dbReference type="PANTHER" id="PTHR48079:SF6">
    <property type="entry name" value="NAD(P)-BINDING DOMAIN-CONTAINING PROTEIN-RELATED"/>
    <property type="match status" value="1"/>
</dbReference>
<dbReference type="CDD" id="cd05228">
    <property type="entry name" value="AR_FR_like_1_SDR_e"/>
    <property type="match status" value="1"/>
</dbReference>
<dbReference type="Gene3D" id="3.40.50.720">
    <property type="entry name" value="NAD(P)-binding Rossmann-like Domain"/>
    <property type="match status" value="1"/>
</dbReference>
<dbReference type="InterPro" id="IPR001509">
    <property type="entry name" value="Epimerase_deHydtase"/>
</dbReference>
<dbReference type="AlphaFoldDB" id="A4BTL0"/>
<proteinExistence type="inferred from homology"/>
<dbReference type="Pfam" id="PF01370">
    <property type="entry name" value="Epimerase"/>
    <property type="match status" value="1"/>
</dbReference>
<sequence length="330" mass="36043">MGPTLLTGASGFVGSAVLRRLQAAGHEVRVLVRPTSSRRNLEGLDVEVFTGDLTQPATLARAVRGCRVLFHAAADYRLWSRDPRALYRSNVEGTRYMLAAALEAGVERVVYTSSVATLGIRSDHVPADEATPATLVDMVGHYKRSKYLAEEEVRRLIRATGLPVVIVNPSTPIGPRDLKPTPTGRMVLDAAAGRMPAYVDTGLNIVHVDDVAHGHLLALEHGQVGERYILGGTNMSLREILIQIAAIVGRPPPKLRLPYSLVLPIAYAAEAWARVSGREPRVNVNGVRMAKKHMYFSSTKAERVLGYSPRPAEAALEDAILWFKEQGYLK</sequence>
<feature type="domain" description="Ketoreductase" evidence="2">
    <location>
        <begin position="2"/>
        <end position="175"/>
    </location>
</feature>
<comment type="caution">
    <text evidence="3">The sequence shown here is derived from an EMBL/GenBank/DDBJ whole genome shotgun (WGS) entry which is preliminary data.</text>
</comment>
<dbReference type="NCBIfam" id="TIGR03466">
    <property type="entry name" value="HpnA"/>
    <property type="match status" value="1"/>
</dbReference>
<keyword evidence="4" id="KW-1185">Reference proteome</keyword>
<evidence type="ECO:0000256" key="1">
    <source>
        <dbReference type="ARBA" id="ARBA00006484"/>
    </source>
</evidence>
<protein>
    <submittedName>
        <fullName evidence="3">Dihydrokaempferol 4-reductase</fullName>
    </submittedName>
</protein>
<gene>
    <name evidence="3" type="ORF">NB231_00235</name>
</gene>
<dbReference type="PANTHER" id="PTHR48079">
    <property type="entry name" value="PROTEIN YEEZ"/>
    <property type="match status" value="1"/>
</dbReference>
<dbReference type="EMBL" id="AAOF01000014">
    <property type="protein sequence ID" value="EAR20966.1"/>
    <property type="molecule type" value="Genomic_DNA"/>
</dbReference>
<dbReference type="FunFam" id="3.40.50.720:FF:000425">
    <property type="entry name" value="NAD(P)-binding Rossmann-fold superfamily protein"/>
    <property type="match status" value="1"/>
</dbReference>
<evidence type="ECO:0000313" key="4">
    <source>
        <dbReference type="Proteomes" id="UP000003374"/>
    </source>
</evidence>
<dbReference type="InterPro" id="IPR051783">
    <property type="entry name" value="NAD(P)-dependent_oxidoreduct"/>
</dbReference>
<accession>A4BTL0</accession>
<dbReference type="RefSeq" id="WP_004998600.1">
    <property type="nucleotide sequence ID" value="NZ_CH672427.1"/>
</dbReference>
<dbReference type="HOGENOM" id="CLU_007383_6_0_6"/>
<dbReference type="GO" id="GO:0004029">
    <property type="term" value="F:aldehyde dehydrogenase (NAD+) activity"/>
    <property type="evidence" value="ECO:0007669"/>
    <property type="project" value="TreeGrafter"/>
</dbReference>
<evidence type="ECO:0000259" key="2">
    <source>
        <dbReference type="SMART" id="SM00822"/>
    </source>
</evidence>
<name>A4BTL0_9GAMM</name>
<reference evidence="3 4" key="1">
    <citation type="submission" date="2006-02" db="EMBL/GenBank/DDBJ databases">
        <authorList>
            <person name="Waterbury J."/>
            <person name="Ferriera S."/>
            <person name="Johnson J."/>
            <person name="Kravitz S."/>
            <person name="Halpern A."/>
            <person name="Remington K."/>
            <person name="Beeson K."/>
            <person name="Tran B."/>
            <person name="Rogers Y.-H."/>
            <person name="Friedman R."/>
            <person name="Venter J.C."/>
        </authorList>
    </citation>
    <scope>NUCLEOTIDE SEQUENCE [LARGE SCALE GENOMIC DNA]</scope>
    <source>
        <strain evidence="3 4">Nb-231</strain>
    </source>
</reference>
<dbReference type="STRING" id="314278.NB231_00235"/>
<dbReference type="SMART" id="SM00822">
    <property type="entry name" value="PKS_KR"/>
    <property type="match status" value="1"/>
</dbReference>
<organism evidence="3 4">
    <name type="scientific">Nitrococcus mobilis Nb-231</name>
    <dbReference type="NCBI Taxonomy" id="314278"/>
    <lineage>
        <taxon>Bacteria</taxon>
        <taxon>Pseudomonadati</taxon>
        <taxon>Pseudomonadota</taxon>
        <taxon>Gammaproteobacteria</taxon>
        <taxon>Chromatiales</taxon>
        <taxon>Ectothiorhodospiraceae</taxon>
        <taxon>Nitrococcus</taxon>
    </lineage>
</organism>
<dbReference type="OrthoDB" id="9787292at2"/>
<comment type="similarity">
    <text evidence="1">Belongs to the short-chain dehydrogenases/reductases (SDR) family.</text>
</comment>
<dbReference type="GO" id="GO:0005737">
    <property type="term" value="C:cytoplasm"/>
    <property type="evidence" value="ECO:0007669"/>
    <property type="project" value="TreeGrafter"/>
</dbReference>
<dbReference type="InterPro" id="IPR017829">
    <property type="entry name" value="Hopanoid-assoc_sugar_epimerase"/>
</dbReference>